<proteinExistence type="predicted"/>
<comment type="caution">
    <text evidence="8">The sequence shown here is derived from an EMBL/GenBank/DDBJ whole genome shotgun (WGS) entry which is preliminary data.</text>
</comment>
<keyword evidence="6" id="KW-0175">Coiled coil</keyword>
<dbReference type="Proteomes" id="UP000377595">
    <property type="component" value="Unassembled WGS sequence"/>
</dbReference>
<evidence type="ECO:0000259" key="7">
    <source>
        <dbReference type="Pfam" id="PF00350"/>
    </source>
</evidence>
<keyword evidence="5" id="KW-0472">Membrane</keyword>
<dbReference type="InterPro" id="IPR027094">
    <property type="entry name" value="Mitofusin_fam"/>
</dbReference>
<keyword evidence="9" id="KW-1185">Reference proteome</keyword>
<evidence type="ECO:0000256" key="4">
    <source>
        <dbReference type="ARBA" id="ARBA00023134"/>
    </source>
</evidence>
<keyword evidence="2" id="KW-0547">Nucleotide-binding</keyword>
<organism evidence="8 9">
    <name type="scientific">Acrocarpospora pleiomorpha</name>
    <dbReference type="NCBI Taxonomy" id="90975"/>
    <lineage>
        <taxon>Bacteria</taxon>
        <taxon>Bacillati</taxon>
        <taxon>Actinomycetota</taxon>
        <taxon>Actinomycetes</taxon>
        <taxon>Streptosporangiales</taxon>
        <taxon>Streptosporangiaceae</taxon>
        <taxon>Acrocarpospora</taxon>
    </lineage>
</organism>
<evidence type="ECO:0000256" key="6">
    <source>
        <dbReference type="SAM" id="Coils"/>
    </source>
</evidence>
<dbReference type="GO" id="GO:0003924">
    <property type="term" value="F:GTPase activity"/>
    <property type="evidence" value="ECO:0007669"/>
    <property type="project" value="InterPro"/>
</dbReference>
<dbReference type="GO" id="GO:0016020">
    <property type="term" value="C:membrane"/>
    <property type="evidence" value="ECO:0007669"/>
    <property type="project" value="UniProtKB-SubCell"/>
</dbReference>
<dbReference type="EMBL" id="BLAF01000017">
    <property type="protein sequence ID" value="GES20520.1"/>
    <property type="molecule type" value="Genomic_DNA"/>
</dbReference>
<comment type="subcellular location">
    <subcellularLocation>
        <location evidence="1">Membrane</location>
    </subcellularLocation>
</comment>
<evidence type="ECO:0000256" key="5">
    <source>
        <dbReference type="ARBA" id="ARBA00023136"/>
    </source>
</evidence>
<dbReference type="Gene3D" id="3.40.50.300">
    <property type="entry name" value="P-loop containing nucleotide triphosphate hydrolases"/>
    <property type="match status" value="1"/>
</dbReference>
<evidence type="ECO:0000313" key="8">
    <source>
        <dbReference type="EMBL" id="GES20520.1"/>
    </source>
</evidence>
<dbReference type="InterPro" id="IPR027417">
    <property type="entry name" value="P-loop_NTPase"/>
</dbReference>
<dbReference type="PANTHER" id="PTHR10465:SF0">
    <property type="entry name" value="SARCALUMENIN"/>
    <property type="match status" value="1"/>
</dbReference>
<dbReference type="PANTHER" id="PTHR10465">
    <property type="entry name" value="TRANSMEMBRANE GTPASE FZO1"/>
    <property type="match status" value="1"/>
</dbReference>
<keyword evidence="3" id="KW-0378">Hydrolase</keyword>
<evidence type="ECO:0000256" key="3">
    <source>
        <dbReference type="ARBA" id="ARBA00022801"/>
    </source>
</evidence>
<gene>
    <name evidence="8" type="ORF">Aple_034160</name>
</gene>
<keyword evidence="4" id="KW-0342">GTP-binding</keyword>
<reference evidence="8 9" key="1">
    <citation type="submission" date="2019-10" db="EMBL/GenBank/DDBJ databases">
        <title>Whole genome shotgun sequence of Acrocarpospora pleiomorpha NBRC 16267.</title>
        <authorList>
            <person name="Ichikawa N."/>
            <person name="Kimura A."/>
            <person name="Kitahashi Y."/>
            <person name="Komaki H."/>
            <person name="Oguchi A."/>
        </authorList>
    </citation>
    <scope>NUCLEOTIDE SEQUENCE [LARGE SCALE GENOMIC DNA]</scope>
    <source>
        <strain evidence="8 9">NBRC 16267</strain>
    </source>
</reference>
<dbReference type="GO" id="GO:0008053">
    <property type="term" value="P:mitochondrial fusion"/>
    <property type="evidence" value="ECO:0007669"/>
    <property type="project" value="TreeGrafter"/>
</dbReference>
<name>A0A5M3XHT3_9ACTN</name>
<feature type="coiled-coil region" evidence="6">
    <location>
        <begin position="424"/>
        <end position="451"/>
    </location>
</feature>
<feature type="domain" description="Dynamin N-terminal" evidence="7">
    <location>
        <begin position="58"/>
        <end position="262"/>
    </location>
</feature>
<dbReference type="Pfam" id="PF00350">
    <property type="entry name" value="Dynamin_N"/>
    <property type="match status" value="1"/>
</dbReference>
<accession>A0A5M3XHT3</accession>
<dbReference type="GO" id="GO:0005525">
    <property type="term" value="F:GTP binding"/>
    <property type="evidence" value="ECO:0007669"/>
    <property type="project" value="UniProtKB-KW"/>
</dbReference>
<sequence length="696" mass="76378">MDSPNDPDLLAHLREDAGAALEGVADLVERVGGPTDLAQAIRSDLKALVDLELIVPIVAPVSAGKSTIVNAIVGADLLPSRGTAMTTLPTRIVLDPATTAPVLRLAGETVEVLKQISGEVAASSQREVLTGRNQLLSQFDVIVSGAAEAWRAEYHGSAAIRDALTRINDLIRIAEYLGGNAPGQRIQQLPSLYVPYDSGTDSDVGRVVLVDTPGNDDRVLESRLTGVVAQQLAQAHMVVVVLNFTAMDNTAEGKIRDLVEPAVRDLGSDKLFAVVNKVDARRADRDLDEHGVAAFVGMSLGIPPERRDRIVETKALWALQASRLLAALDRAGDQFDPRNDPTAQEFLSGLYTDEVERDHRLRAITPEELRITAERRWITSGIPQMLKLVLDHSRLRLLRTLLDSSLRRADGGLHDLAESVRVTTAAALRAAQEAETQRADLDQELAATTESAARVGEIERFTNDGPAIIQEALARGNAVIEAIRGNRKFKSKRKVKDFIESKSEYPRQRLQVILDETQQALSERVRQAERDPAADSGLNGDLAQRAAGHLSRAVPEPPAVNGTIGRVELGWVSIRWAWDSDEKENEWGDTEKRYESDLYSVRKTLSRVFGEKVEQLRQQAAANTEAMNRQFAEYAGAMLTLLSDYEAALIAQRDERARTAARQRTEIAETGRQTMDDIQARRGRITAYLDHLSELS</sequence>
<dbReference type="AlphaFoldDB" id="A0A5M3XHT3"/>
<evidence type="ECO:0000313" key="9">
    <source>
        <dbReference type="Proteomes" id="UP000377595"/>
    </source>
</evidence>
<evidence type="ECO:0000256" key="1">
    <source>
        <dbReference type="ARBA" id="ARBA00004370"/>
    </source>
</evidence>
<dbReference type="SUPFAM" id="SSF52540">
    <property type="entry name" value="P-loop containing nucleoside triphosphate hydrolases"/>
    <property type="match status" value="1"/>
</dbReference>
<evidence type="ECO:0000256" key="2">
    <source>
        <dbReference type="ARBA" id="ARBA00022741"/>
    </source>
</evidence>
<protein>
    <recommendedName>
        <fullName evidence="7">Dynamin N-terminal domain-containing protein</fullName>
    </recommendedName>
</protein>
<dbReference type="InterPro" id="IPR045063">
    <property type="entry name" value="Dynamin_N"/>
</dbReference>